<keyword evidence="2" id="KW-0238">DNA-binding</keyword>
<dbReference type="SUPFAM" id="SSF46894">
    <property type="entry name" value="C-terminal effector domain of the bipartite response regulators"/>
    <property type="match status" value="1"/>
</dbReference>
<dbReference type="EMBL" id="JBEPLJ010000019">
    <property type="protein sequence ID" value="MET3588055.1"/>
    <property type="molecule type" value="Genomic_DNA"/>
</dbReference>
<evidence type="ECO:0000256" key="2">
    <source>
        <dbReference type="ARBA" id="ARBA00023125"/>
    </source>
</evidence>
<comment type="caution">
    <text evidence="5">The sequence shown here is derived from an EMBL/GenBank/DDBJ whole genome shotgun (WGS) entry which is preliminary data.</text>
</comment>
<keyword evidence="1" id="KW-0805">Transcription regulation</keyword>
<name>A0ABV2HBY6_9HYPH</name>
<evidence type="ECO:0000256" key="3">
    <source>
        <dbReference type="ARBA" id="ARBA00023163"/>
    </source>
</evidence>
<dbReference type="InterPro" id="IPR016032">
    <property type="entry name" value="Sig_transdc_resp-reg_C-effctor"/>
</dbReference>
<gene>
    <name evidence="5" type="ORF">ABID21_004188</name>
</gene>
<dbReference type="Pfam" id="PF03472">
    <property type="entry name" value="Autoind_bind"/>
    <property type="match status" value="1"/>
</dbReference>
<evidence type="ECO:0000259" key="4">
    <source>
        <dbReference type="SMART" id="SM00421"/>
    </source>
</evidence>
<dbReference type="InterPro" id="IPR005143">
    <property type="entry name" value="TF_LuxR_autoind-bd_dom"/>
</dbReference>
<sequence>MDEWFEHLTEQVILATDDDKVRISLQRLTRKAGFEAFAYVDLQPHAIVAISNYPQEWQEQYLRLSYRLVDPILRDAKRHMKAFSWSNTLYRRADRATRGFCAQACDFGIRSGLSIPIRTGFGTMAMLTLASSSEAGVADEEINPVFAAAAVGQLHMRLTNLRQLRKPSHNVRLKIEELTCLRWSAEGKSMRAIAVIQKTTYANVRFYLGNAKFALGAATLPQATARATAWGII</sequence>
<reference evidence="5 6" key="1">
    <citation type="submission" date="2024-06" db="EMBL/GenBank/DDBJ databases">
        <title>Genomic Encyclopedia of Type Strains, Phase IV (KMG-IV): sequencing the most valuable type-strain genomes for metagenomic binning, comparative biology and taxonomic classification.</title>
        <authorList>
            <person name="Goeker M."/>
        </authorList>
    </citation>
    <scope>NUCLEOTIDE SEQUENCE [LARGE SCALE GENOMIC DNA]</scope>
    <source>
        <strain evidence="5 6">DSM 105042</strain>
    </source>
</reference>
<evidence type="ECO:0000313" key="5">
    <source>
        <dbReference type="EMBL" id="MET3588055.1"/>
    </source>
</evidence>
<dbReference type="SUPFAM" id="SSF75516">
    <property type="entry name" value="Pheromone-binding domain of LuxR-like quorum-sensing transcription factors"/>
    <property type="match status" value="1"/>
</dbReference>
<dbReference type="Gene3D" id="3.30.450.80">
    <property type="entry name" value="Transcription factor LuxR-like, autoinducer-binding domain"/>
    <property type="match status" value="1"/>
</dbReference>
<dbReference type="Gene3D" id="1.10.10.10">
    <property type="entry name" value="Winged helix-like DNA-binding domain superfamily/Winged helix DNA-binding domain"/>
    <property type="match status" value="1"/>
</dbReference>
<keyword evidence="3" id="KW-0804">Transcription</keyword>
<dbReference type="InterPro" id="IPR036693">
    <property type="entry name" value="TF_LuxR_autoind-bd_dom_sf"/>
</dbReference>
<proteinExistence type="predicted"/>
<feature type="domain" description="HTH luxR-type" evidence="4">
    <location>
        <begin position="177"/>
        <end position="227"/>
    </location>
</feature>
<protein>
    <submittedName>
        <fullName evidence="5">LuxR family transcriptional activator of conjugal transfer of Ti plasmids</fullName>
    </submittedName>
</protein>
<keyword evidence="6" id="KW-1185">Reference proteome</keyword>
<organism evidence="5 6">
    <name type="scientific">Pseudorhizobium tarimense</name>
    <dbReference type="NCBI Taxonomy" id="1079109"/>
    <lineage>
        <taxon>Bacteria</taxon>
        <taxon>Pseudomonadati</taxon>
        <taxon>Pseudomonadota</taxon>
        <taxon>Alphaproteobacteria</taxon>
        <taxon>Hyphomicrobiales</taxon>
        <taxon>Rhizobiaceae</taxon>
        <taxon>Rhizobium/Agrobacterium group</taxon>
        <taxon>Pseudorhizobium</taxon>
    </lineage>
</organism>
<dbReference type="InterPro" id="IPR000792">
    <property type="entry name" value="Tscrpt_reg_LuxR_C"/>
</dbReference>
<accession>A0ABV2HBY6</accession>
<dbReference type="InterPro" id="IPR036388">
    <property type="entry name" value="WH-like_DNA-bd_sf"/>
</dbReference>
<dbReference type="SMART" id="SM00421">
    <property type="entry name" value="HTH_LUXR"/>
    <property type="match status" value="1"/>
</dbReference>
<evidence type="ECO:0000313" key="6">
    <source>
        <dbReference type="Proteomes" id="UP001549031"/>
    </source>
</evidence>
<evidence type="ECO:0000256" key="1">
    <source>
        <dbReference type="ARBA" id="ARBA00023015"/>
    </source>
</evidence>
<dbReference type="Proteomes" id="UP001549031">
    <property type="component" value="Unassembled WGS sequence"/>
</dbReference>